<gene>
    <name evidence="3" type="ORF">ECPE_LOCUS7708</name>
</gene>
<protein>
    <submittedName>
        <fullName evidence="5">Mediator of RNA polymerase II transcription subunit 14</fullName>
    </submittedName>
</protein>
<dbReference type="WBParaSite" id="ECPE_0000772801-mRNA-1">
    <property type="protein sequence ID" value="ECPE_0000772801-mRNA-1"/>
    <property type="gene ID" value="ECPE_0000772801"/>
</dbReference>
<accession>A0A183AL74</accession>
<feature type="compositionally biased region" description="Polar residues" evidence="1">
    <location>
        <begin position="20"/>
        <end position="29"/>
    </location>
</feature>
<evidence type="ECO:0000313" key="4">
    <source>
        <dbReference type="Proteomes" id="UP000272942"/>
    </source>
</evidence>
<feature type="region of interest" description="Disordered" evidence="1">
    <location>
        <begin position="1"/>
        <end position="29"/>
    </location>
</feature>
<name>A0A183AL74_9TREM</name>
<proteinExistence type="predicted"/>
<dbReference type="PANTHER" id="PTHR46298:SF1">
    <property type="entry name" value="ANDROGLOBIN"/>
    <property type="match status" value="1"/>
</dbReference>
<reference evidence="3 4" key="2">
    <citation type="submission" date="2018-11" db="EMBL/GenBank/DDBJ databases">
        <authorList>
            <consortium name="Pathogen Informatics"/>
        </authorList>
    </citation>
    <scope>NUCLEOTIDE SEQUENCE [LARGE SCALE GENOMIC DNA]</scope>
    <source>
        <strain evidence="3 4">Egypt</strain>
    </source>
</reference>
<evidence type="ECO:0000256" key="1">
    <source>
        <dbReference type="SAM" id="MobiDB-lite"/>
    </source>
</evidence>
<reference evidence="5" key="1">
    <citation type="submission" date="2016-06" db="UniProtKB">
        <authorList>
            <consortium name="WormBaseParasite"/>
        </authorList>
    </citation>
    <scope>IDENTIFICATION</scope>
</reference>
<evidence type="ECO:0000259" key="2">
    <source>
        <dbReference type="Pfam" id="PF22068"/>
    </source>
</evidence>
<evidence type="ECO:0000313" key="3">
    <source>
        <dbReference type="EMBL" id="VDP81804.1"/>
    </source>
</evidence>
<sequence>MYTIARLNGPAVKSKESKSSTRTGDSTAQKSVLSFEDEMASISQNLRDETNNNASGSQSTPILAIHPKEFWIDIKEFCDVFNVIDVYHKTQTYPVVKTYTDLKSPGIPMDRTPPNGQYISIDSLYPSEIILSFSAICRWPLPSPKDTKVSISCGLSSLRDADDGENGHLEVEKPLTNGTDSEPPGQTPNEAIRVTMPPPAAATLIVETQHWLKNQLGEPVKRLDVTGTRALSLLLPPGRHSYRLLLHAPLGFVLQMLVTSIEPLEPTTPGAQSITYIPAVVAPGLAWNFQVAEDKTHPISHEKLTQLAPKMTQRPANSARGRPILSGHAKQTGTNWTTLNVQMGDEDTVLADVLSLTPIRMRSHAQRLIRALGQLGIAYSEMTQPEKWSSSPLTIGVSTVSARPRDEVNLESEPAVMDEMELYNRTQRYLEYLSQKQSELAELLGVSEGMSLEEHAKLTDYRQTLLAALQKLCNEDGSANADMNFAWRVTQFDMTTPNPFGVLYKPRAFLYIFN</sequence>
<dbReference type="AlphaFoldDB" id="A0A183AL74"/>
<dbReference type="InterPro" id="IPR053033">
    <property type="entry name" value="Androglobin-like"/>
</dbReference>
<dbReference type="InterPro" id="IPR054093">
    <property type="entry name" value="Androglobin_II"/>
</dbReference>
<feature type="region of interest" description="Disordered" evidence="1">
    <location>
        <begin position="162"/>
        <end position="191"/>
    </location>
</feature>
<keyword evidence="4" id="KW-1185">Reference proteome</keyword>
<feature type="domain" description="Androglobin" evidence="2">
    <location>
        <begin position="117"/>
        <end position="257"/>
    </location>
</feature>
<feature type="compositionally biased region" description="Basic and acidic residues" evidence="1">
    <location>
        <begin position="162"/>
        <end position="173"/>
    </location>
</feature>
<dbReference type="EMBL" id="UZAN01044962">
    <property type="protein sequence ID" value="VDP81804.1"/>
    <property type="molecule type" value="Genomic_DNA"/>
</dbReference>
<dbReference type="Proteomes" id="UP000272942">
    <property type="component" value="Unassembled WGS sequence"/>
</dbReference>
<dbReference type="Pfam" id="PF22068">
    <property type="entry name" value="Androglobin_II"/>
    <property type="match status" value="1"/>
</dbReference>
<feature type="region of interest" description="Disordered" evidence="1">
    <location>
        <begin position="310"/>
        <end position="329"/>
    </location>
</feature>
<dbReference type="PANTHER" id="PTHR46298">
    <property type="entry name" value="ANDROGLOBIN"/>
    <property type="match status" value="1"/>
</dbReference>
<organism evidence="5">
    <name type="scientific">Echinostoma caproni</name>
    <dbReference type="NCBI Taxonomy" id="27848"/>
    <lineage>
        <taxon>Eukaryota</taxon>
        <taxon>Metazoa</taxon>
        <taxon>Spiralia</taxon>
        <taxon>Lophotrochozoa</taxon>
        <taxon>Platyhelminthes</taxon>
        <taxon>Trematoda</taxon>
        <taxon>Digenea</taxon>
        <taxon>Plagiorchiida</taxon>
        <taxon>Echinostomata</taxon>
        <taxon>Echinostomatoidea</taxon>
        <taxon>Echinostomatidae</taxon>
        <taxon>Echinostoma</taxon>
    </lineage>
</organism>
<evidence type="ECO:0000313" key="5">
    <source>
        <dbReference type="WBParaSite" id="ECPE_0000772801-mRNA-1"/>
    </source>
</evidence>
<dbReference type="OrthoDB" id="6261735at2759"/>